<dbReference type="InterPro" id="IPR051118">
    <property type="entry name" value="LST-2"/>
</dbReference>
<dbReference type="PANTHER" id="PTHR46465:SF2">
    <property type="entry name" value="LATERAL SIGNALING TARGET PROTEIN 2 HOMOLOG"/>
    <property type="match status" value="1"/>
</dbReference>
<dbReference type="GO" id="GO:0031901">
    <property type="term" value="C:early endosome membrane"/>
    <property type="evidence" value="ECO:0007669"/>
    <property type="project" value="TreeGrafter"/>
</dbReference>
<name>A0AAE0VYX3_9BIVA</name>
<dbReference type="Proteomes" id="UP001195483">
    <property type="component" value="Unassembled WGS sequence"/>
</dbReference>
<protein>
    <submittedName>
        <fullName evidence="1">Uncharacterized protein</fullName>
    </submittedName>
</protein>
<dbReference type="AlphaFoldDB" id="A0AAE0VYX3"/>
<dbReference type="PANTHER" id="PTHR46465">
    <property type="entry name" value="LATERAL SIGNALING TARGET PROTEIN 2 HOMOLOG"/>
    <property type="match status" value="1"/>
</dbReference>
<organism evidence="1 2">
    <name type="scientific">Potamilus streckersoni</name>
    <dbReference type="NCBI Taxonomy" id="2493646"/>
    <lineage>
        <taxon>Eukaryota</taxon>
        <taxon>Metazoa</taxon>
        <taxon>Spiralia</taxon>
        <taxon>Lophotrochozoa</taxon>
        <taxon>Mollusca</taxon>
        <taxon>Bivalvia</taxon>
        <taxon>Autobranchia</taxon>
        <taxon>Heteroconchia</taxon>
        <taxon>Palaeoheterodonta</taxon>
        <taxon>Unionida</taxon>
        <taxon>Unionoidea</taxon>
        <taxon>Unionidae</taxon>
        <taxon>Ambleminae</taxon>
        <taxon>Lampsilini</taxon>
        <taxon>Potamilus</taxon>
    </lineage>
</organism>
<accession>A0AAE0VYX3</accession>
<dbReference type="EMBL" id="JAEAOA010000900">
    <property type="protein sequence ID" value="KAK3595813.1"/>
    <property type="molecule type" value="Genomic_DNA"/>
</dbReference>
<evidence type="ECO:0000313" key="1">
    <source>
        <dbReference type="EMBL" id="KAK3595813.1"/>
    </source>
</evidence>
<keyword evidence="2" id="KW-1185">Reference proteome</keyword>
<reference evidence="1" key="2">
    <citation type="journal article" date="2021" name="Genome Biol. Evol.">
        <title>Developing a high-quality reference genome for a parasitic bivalve with doubly uniparental inheritance (Bivalvia: Unionida).</title>
        <authorList>
            <person name="Smith C.H."/>
        </authorList>
    </citation>
    <scope>NUCLEOTIDE SEQUENCE</scope>
    <source>
        <strain evidence="1">CHS0354</strain>
        <tissue evidence="1">Mantle</tissue>
    </source>
</reference>
<reference evidence="1" key="1">
    <citation type="journal article" date="2021" name="Genome Biol. Evol.">
        <title>A High-Quality Reference Genome for a Parasitic Bivalve with Doubly Uniparental Inheritance (Bivalvia: Unionida).</title>
        <authorList>
            <person name="Smith C.H."/>
        </authorList>
    </citation>
    <scope>NUCLEOTIDE SEQUENCE</scope>
    <source>
        <strain evidence="1">CHS0354</strain>
    </source>
</reference>
<reference evidence="1" key="3">
    <citation type="submission" date="2023-05" db="EMBL/GenBank/DDBJ databases">
        <authorList>
            <person name="Smith C.H."/>
        </authorList>
    </citation>
    <scope>NUCLEOTIDE SEQUENCE</scope>
    <source>
        <strain evidence="1">CHS0354</strain>
        <tissue evidence="1">Mantle</tissue>
    </source>
</reference>
<sequence>MTATQFPIFLEFNSSGLSSETSSYNSECNDDEEIALAIQAAELASRNEARSRFRNSGDLIHRLFVCISGVADQLQTNYASDLRHILKSVFDMNCSDSTKTLSLVVNHVGAQDLENSQTEINSEAQQSPQRRPQRSNNQQRQEVFDNNRFHQMHEIFIPVFVTRKELEKMVDHLHGCSHSIALYECITLLYMNALHCII</sequence>
<comment type="caution">
    <text evidence="1">The sequence shown here is derived from an EMBL/GenBank/DDBJ whole genome shotgun (WGS) entry which is preliminary data.</text>
</comment>
<evidence type="ECO:0000313" key="2">
    <source>
        <dbReference type="Proteomes" id="UP001195483"/>
    </source>
</evidence>
<gene>
    <name evidence="1" type="ORF">CHS0354_014629</name>
</gene>
<proteinExistence type="predicted"/>